<dbReference type="FunFam" id="3.40.50.720:FF:000702">
    <property type="entry name" value="NADH dehydrogenase (Ubiquinone)"/>
    <property type="match status" value="1"/>
</dbReference>
<gene>
    <name evidence="2" type="ORF">GCM10011273_02440</name>
</gene>
<protein>
    <submittedName>
        <fullName evidence="2">3-beta-hydroxy-Delta(5)-steroid dehydrogenase</fullName>
    </submittedName>
</protein>
<reference evidence="2" key="1">
    <citation type="journal article" date="2014" name="Int. J. Syst. Evol. Microbiol.">
        <title>Complete genome sequence of Corynebacterium casei LMG S-19264T (=DSM 44701T), isolated from a smear-ripened cheese.</title>
        <authorList>
            <consortium name="US DOE Joint Genome Institute (JGI-PGF)"/>
            <person name="Walter F."/>
            <person name="Albersmeier A."/>
            <person name="Kalinowski J."/>
            <person name="Ruckert C."/>
        </authorList>
    </citation>
    <scope>NUCLEOTIDE SEQUENCE</scope>
    <source>
        <strain evidence="2">KCTC 32296</strain>
    </source>
</reference>
<evidence type="ECO:0000313" key="2">
    <source>
        <dbReference type="EMBL" id="GGZ21278.1"/>
    </source>
</evidence>
<dbReference type="PANTHER" id="PTHR12126">
    <property type="entry name" value="NADH-UBIQUINONE OXIDOREDUCTASE 39 KDA SUBUNIT-RELATED"/>
    <property type="match status" value="1"/>
</dbReference>
<dbReference type="InterPro" id="IPR036291">
    <property type="entry name" value="NAD(P)-bd_dom_sf"/>
</dbReference>
<dbReference type="Pfam" id="PF13460">
    <property type="entry name" value="NAD_binding_10"/>
    <property type="match status" value="1"/>
</dbReference>
<proteinExistence type="predicted"/>
<accession>A0A918UMI5</accession>
<evidence type="ECO:0000259" key="1">
    <source>
        <dbReference type="Pfam" id="PF13460"/>
    </source>
</evidence>
<dbReference type="EMBL" id="BMZB01000001">
    <property type="protein sequence ID" value="GGZ21278.1"/>
    <property type="molecule type" value="Genomic_DNA"/>
</dbReference>
<dbReference type="GO" id="GO:0044877">
    <property type="term" value="F:protein-containing complex binding"/>
    <property type="evidence" value="ECO:0007669"/>
    <property type="project" value="TreeGrafter"/>
</dbReference>
<reference evidence="2" key="2">
    <citation type="submission" date="2020-09" db="EMBL/GenBank/DDBJ databases">
        <authorList>
            <person name="Sun Q."/>
            <person name="Kim S."/>
        </authorList>
    </citation>
    <scope>NUCLEOTIDE SEQUENCE</scope>
    <source>
        <strain evidence="2">KCTC 32296</strain>
    </source>
</reference>
<organism evidence="2 3">
    <name type="scientific">Asticcacaulis endophyticus</name>
    <dbReference type="NCBI Taxonomy" id="1395890"/>
    <lineage>
        <taxon>Bacteria</taxon>
        <taxon>Pseudomonadati</taxon>
        <taxon>Pseudomonadota</taxon>
        <taxon>Alphaproteobacteria</taxon>
        <taxon>Caulobacterales</taxon>
        <taxon>Caulobacteraceae</taxon>
        <taxon>Asticcacaulis</taxon>
    </lineage>
</organism>
<comment type="caution">
    <text evidence="2">The sequence shown here is derived from an EMBL/GenBank/DDBJ whole genome shotgun (WGS) entry which is preliminary data.</text>
</comment>
<dbReference type="InterPro" id="IPR051207">
    <property type="entry name" value="ComplexI_NDUFA9_subunit"/>
</dbReference>
<dbReference type="PANTHER" id="PTHR12126:SF11">
    <property type="entry name" value="NADH DEHYDROGENASE [UBIQUINONE] 1 ALPHA SUBCOMPLEX SUBUNIT 9, MITOCHONDRIAL"/>
    <property type="match status" value="1"/>
</dbReference>
<dbReference type="AlphaFoldDB" id="A0A918UMI5"/>
<dbReference type="Proteomes" id="UP000662572">
    <property type="component" value="Unassembled WGS sequence"/>
</dbReference>
<name>A0A918UMI5_9CAUL</name>
<dbReference type="Gene3D" id="3.40.50.720">
    <property type="entry name" value="NAD(P)-binding Rossmann-like Domain"/>
    <property type="match status" value="1"/>
</dbReference>
<dbReference type="SUPFAM" id="SSF51735">
    <property type="entry name" value="NAD(P)-binding Rossmann-fold domains"/>
    <property type="match status" value="1"/>
</dbReference>
<dbReference type="RefSeq" id="WP_189484554.1">
    <property type="nucleotide sequence ID" value="NZ_BMZB01000001.1"/>
</dbReference>
<evidence type="ECO:0000313" key="3">
    <source>
        <dbReference type="Proteomes" id="UP000662572"/>
    </source>
</evidence>
<dbReference type="InterPro" id="IPR016040">
    <property type="entry name" value="NAD(P)-bd_dom"/>
</dbReference>
<dbReference type="CDD" id="cd05271">
    <property type="entry name" value="NDUFA9_like_SDR_a"/>
    <property type="match status" value="1"/>
</dbReference>
<feature type="domain" description="NAD(P)-binding" evidence="1">
    <location>
        <begin position="9"/>
        <end position="153"/>
    </location>
</feature>
<sequence>MAELVTIFGGSGFVGKQVVRALAKQGWRIRVAVRKPTVAYDLKPAGDVGQIQVVRCDVRKEADIDRALDGASAVINLVGILYQTGAQTFDALHRQASTTIAQKAAVLSIKRFVQMSAIGADANSSSKYAASKGQAEAAVLKAIPTATIVRPSVIFGPQDGFFTSLAYQTKMFPFMPSIGGGKTKFQPVYIGDVAQAFAEIMSSDAHFGKTYELGGPKVYSFNDVVKYVGQEVMAPKPLIYMPFFVASAIGIGGDLMAAFGLPPLVTTDQVLLLQKDNVVGAQAAGLKALGIAPTAVESVVPGYLWRFRKNGQFAVAVG</sequence>
<keyword evidence="3" id="KW-1185">Reference proteome</keyword>